<dbReference type="AlphaFoldDB" id="A0A2X2CKW6"/>
<sequence>MNDSDQLHALAEKAGISIHWDAYDGTPQQVSDEALCSLLAALGLPADSEADIKASLAKLDELEDSENLPPLITGDCNKPVGRTGQFKAGQTYAITLESGSSVTGKVDGNGQLTPIDTMGYHTLKIGEQQVTLAIAPERCYSIADALGKPEPRTWGLAVQVYSLRRPGDGGLGDLKALEEFVRSAAELGADAVAISPLHAMFSADGNRYSPYSPSSRMFLNILNASPAAILGEEALKHALDKTGLAQEWSRLEGLEMVDWPAVAKTRLRVFRALFMDFRVKSGELQDDFKAFRQQGGEALENHCRFEALHASFAHGTAAPSWQHWPKEYQDPQNPAVATFAETHAQDVEFYAFTQWLAARGLESAQKAAQASGMKIGLVADIAVGADGGGSQAWSRQEELLSSVNVGAPPDLLNQRGQGWGISAFSPSGLQRHGFRAFLEMLKANFAHAGGVRIDHVMGLQRLWLVPEGASPADGAYLSYPIQDMLRLVAIESWRNECIVMGEDLGTVPEGFRERLMEKSIMGMQVLMFERDEDQNFKEIEDWNNTSIAMTTTHDLPTMTGWWIARDVEWQARLEQLAEDTTEEKEKQNRAEDRQRLAKTLGLKDTSPDSAKAAVDACISHIGKTPAPLVILPVEDALGLEEQANLPGTIDSHPNWRRRWPDQASTLLNNETPKRRLQLLAAARQEAESHSS</sequence>
<dbReference type="Proteomes" id="UP000626180">
    <property type="component" value="Unassembled WGS sequence"/>
</dbReference>
<accession>A0A2X2CKW6</accession>
<keyword evidence="7 10" id="KW-0119">Carbohydrate metabolism</keyword>
<evidence type="ECO:0000256" key="5">
    <source>
        <dbReference type="ARBA" id="ARBA00022676"/>
    </source>
</evidence>
<dbReference type="PANTHER" id="PTHR32438">
    <property type="entry name" value="4-ALPHA-GLUCANOTRANSFERASE DPE1, CHLOROPLASTIC/AMYLOPLASTIC"/>
    <property type="match status" value="1"/>
</dbReference>
<evidence type="ECO:0000256" key="8">
    <source>
        <dbReference type="ARBA" id="ARBA00031423"/>
    </source>
</evidence>
<evidence type="ECO:0000313" key="13">
    <source>
        <dbReference type="Proteomes" id="UP000250443"/>
    </source>
</evidence>
<dbReference type="Gene3D" id="3.20.20.80">
    <property type="entry name" value="Glycosidases"/>
    <property type="match status" value="1"/>
</dbReference>
<dbReference type="InterPro" id="IPR003385">
    <property type="entry name" value="Glyco_hydro_77"/>
</dbReference>
<dbReference type="EMBL" id="JADMCD010000003">
    <property type="protein sequence ID" value="MBF8640916.1"/>
    <property type="molecule type" value="Genomic_DNA"/>
</dbReference>
<evidence type="ECO:0000256" key="2">
    <source>
        <dbReference type="ARBA" id="ARBA00005684"/>
    </source>
</evidence>
<proteinExistence type="inferred from homology"/>
<dbReference type="EMBL" id="UAUF01000011">
    <property type="protein sequence ID" value="SPZ06316.1"/>
    <property type="molecule type" value="Genomic_DNA"/>
</dbReference>
<comment type="similarity">
    <text evidence="2 10">Belongs to the disproportionating enzyme family.</text>
</comment>
<gene>
    <name evidence="12" type="primary">malQ</name>
    <name evidence="11" type="ORF">IRZ65_09485</name>
    <name evidence="12" type="ORF">NCTC11842_02208</name>
</gene>
<evidence type="ECO:0000313" key="14">
    <source>
        <dbReference type="Proteomes" id="UP000626180"/>
    </source>
</evidence>
<name>A0A2X2CKW6_PSELU</name>
<dbReference type="GO" id="GO:0004134">
    <property type="term" value="F:4-alpha-glucanotransferase activity"/>
    <property type="evidence" value="ECO:0007669"/>
    <property type="project" value="UniProtKB-EC"/>
</dbReference>
<dbReference type="NCBIfam" id="TIGR00217">
    <property type="entry name" value="malQ"/>
    <property type="match status" value="1"/>
</dbReference>
<evidence type="ECO:0000256" key="6">
    <source>
        <dbReference type="ARBA" id="ARBA00022679"/>
    </source>
</evidence>
<dbReference type="InterPro" id="IPR017853">
    <property type="entry name" value="GH"/>
</dbReference>
<dbReference type="EC" id="2.4.1.25" evidence="3 10"/>
<reference evidence="12 13" key="1">
    <citation type="submission" date="2018-06" db="EMBL/GenBank/DDBJ databases">
        <authorList>
            <consortium name="Pathogen Informatics"/>
            <person name="Doyle S."/>
        </authorList>
    </citation>
    <scope>NUCLEOTIDE SEQUENCE [LARGE SCALE GENOMIC DNA]</scope>
    <source>
        <strain evidence="12 13">NCTC11842</strain>
    </source>
</reference>
<keyword evidence="5 10" id="KW-0328">Glycosyltransferase</keyword>
<dbReference type="Pfam" id="PF02446">
    <property type="entry name" value="Glyco_hydro_77"/>
    <property type="match status" value="1"/>
</dbReference>
<protein>
    <recommendedName>
        <fullName evidence="4 10">4-alpha-glucanotransferase</fullName>
        <ecNumber evidence="3 10">2.4.1.25</ecNumber>
    </recommendedName>
    <alternativeName>
        <fullName evidence="8 10">Amylomaltase</fullName>
    </alternativeName>
    <alternativeName>
        <fullName evidence="9 10">Disproportionating enzyme</fullName>
    </alternativeName>
</protein>
<organism evidence="12 13">
    <name type="scientific">Pseudomonas luteola</name>
    <dbReference type="NCBI Taxonomy" id="47886"/>
    <lineage>
        <taxon>Bacteria</taxon>
        <taxon>Pseudomonadati</taxon>
        <taxon>Pseudomonadota</taxon>
        <taxon>Gammaproteobacteria</taxon>
        <taxon>Pseudomonadales</taxon>
        <taxon>Pseudomonadaceae</taxon>
        <taxon>Pseudomonas</taxon>
    </lineage>
</organism>
<evidence type="ECO:0000256" key="9">
    <source>
        <dbReference type="ARBA" id="ARBA00031501"/>
    </source>
</evidence>
<evidence type="ECO:0000256" key="3">
    <source>
        <dbReference type="ARBA" id="ARBA00012560"/>
    </source>
</evidence>
<evidence type="ECO:0000256" key="1">
    <source>
        <dbReference type="ARBA" id="ARBA00000439"/>
    </source>
</evidence>
<evidence type="ECO:0000256" key="10">
    <source>
        <dbReference type="RuleBase" id="RU361207"/>
    </source>
</evidence>
<dbReference type="PANTHER" id="PTHR32438:SF5">
    <property type="entry name" value="4-ALPHA-GLUCANOTRANSFERASE DPE1, CHLOROPLASTIC_AMYLOPLASTIC"/>
    <property type="match status" value="1"/>
</dbReference>
<evidence type="ECO:0000313" key="12">
    <source>
        <dbReference type="EMBL" id="SPZ06316.1"/>
    </source>
</evidence>
<evidence type="ECO:0000256" key="4">
    <source>
        <dbReference type="ARBA" id="ARBA00020295"/>
    </source>
</evidence>
<evidence type="ECO:0000256" key="7">
    <source>
        <dbReference type="ARBA" id="ARBA00023277"/>
    </source>
</evidence>
<dbReference type="Proteomes" id="UP000250443">
    <property type="component" value="Unassembled WGS sequence"/>
</dbReference>
<comment type="catalytic activity">
    <reaction evidence="1 10">
        <text>Transfers a segment of a (1-&gt;4)-alpha-D-glucan to a new position in an acceptor, which may be glucose or a (1-&gt;4)-alpha-D-glucan.</text>
        <dbReference type="EC" id="2.4.1.25"/>
    </reaction>
</comment>
<dbReference type="RefSeq" id="WP_010798365.1">
    <property type="nucleotide sequence ID" value="NZ_FQYS01000003.1"/>
</dbReference>
<evidence type="ECO:0000313" key="11">
    <source>
        <dbReference type="EMBL" id="MBF8640916.1"/>
    </source>
</evidence>
<dbReference type="SUPFAM" id="SSF51445">
    <property type="entry name" value="(Trans)glycosidases"/>
    <property type="match status" value="1"/>
</dbReference>
<dbReference type="GO" id="GO:0005975">
    <property type="term" value="P:carbohydrate metabolic process"/>
    <property type="evidence" value="ECO:0007669"/>
    <property type="project" value="InterPro"/>
</dbReference>
<keyword evidence="14" id="KW-1185">Reference proteome</keyword>
<keyword evidence="6 10" id="KW-0808">Transferase</keyword>
<reference evidence="11 14" key="2">
    <citation type="submission" date="2020-10" db="EMBL/GenBank/DDBJ databases">
        <title>Genome sequences of Pseudomonas isolates.</title>
        <authorList>
            <person name="Wessels L."/>
            <person name="Reich F."/>
            <person name="Hammerl J."/>
        </authorList>
    </citation>
    <scope>NUCLEOTIDE SEQUENCE [LARGE SCALE GENOMIC DNA]</scope>
    <source>
        <strain evidence="11 14">20-MO00624-0</strain>
    </source>
</reference>